<dbReference type="CDD" id="cd17734">
    <property type="entry name" value="BRCT_Bard1_rpt1"/>
    <property type="match status" value="1"/>
</dbReference>
<organism evidence="12 13">
    <name type="scientific">Ficus carica</name>
    <name type="common">Common fig</name>
    <dbReference type="NCBI Taxonomy" id="3494"/>
    <lineage>
        <taxon>Eukaryota</taxon>
        <taxon>Viridiplantae</taxon>
        <taxon>Streptophyta</taxon>
        <taxon>Embryophyta</taxon>
        <taxon>Tracheophyta</taxon>
        <taxon>Spermatophyta</taxon>
        <taxon>Magnoliopsida</taxon>
        <taxon>eudicotyledons</taxon>
        <taxon>Gunneridae</taxon>
        <taxon>Pentapetalae</taxon>
        <taxon>rosids</taxon>
        <taxon>fabids</taxon>
        <taxon>Rosales</taxon>
        <taxon>Moraceae</taxon>
        <taxon>Ficeae</taxon>
        <taxon>Ficus</taxon>
    </lineage>
</organism>
<evidence type="ECO:0000256" key="1">
    <source>
        <dbReference type="ARBA" id="ARBA00004123"/>
    </source>
</evidence>
<feature type="compositionally biased region" description="Basic residues" evidence="9">
    <location>
        <begin position="385"/>
        <end position="394"/>
    </location>
</feature>
<gene>
    <name evidence="12" type="ORF">TIFTF001_023696</name>
</gene>
<dbReference type="FunFam" id="3.30.40.10:FF:000310">
    <property type="entry name" value="Breast cancer associated RING 1"/>
    <property type="match status" value="1"/>
</dbReference>
<dbReference type="Pfam" id="PF00533">
    <property type="entry name" value="BRCT"/>
    <property type="match status" value="1"/>
</dbReference>
<dbReference type="PANTHER" id="PTHR13763:SF0">
    <property type="entry name" value="BREAST CANCER TYPE 1 SUSCEPTIBILITY PROTEIN"/>
    <property type="match status" value="1"/>
</dbReference>
<comment type="subcellular location">
    <subcellularLocation>
        <location evidence="1">Nucleus</location>
    </subcellularLocation>
</comment>
<evidence type="ECO:0000256" key="9">
    <source>
        <dbReference type="SAM" id="MobiDB-lite"/>
    </source>
</evidence>
<comment type="caution">
    <text evidence="12">The sequence shown here is derived from an EMBL/GenBank/DDBJ whole genome shotgun (WGS) entry which is preliminary data.</text>
</comment>
<feature type="region of interest" description="Disordered" evidence="9">
    <location>
        <begin position="714"/>
        <end position="733"/>
    </location>
</feature>
<evidence type="ECO:0000256" key="5">
    <source>
        <dbReference type="ARBA" id="ARBA00022771"/>
    </source>
</evidence>
<dbReference type="SMART" id="SM00292">
    <property type="entry name" value="BRCT"/>
    <property type="match status" value="2"/>
</dbReference>
<evidence type="ECO:0000256" key="7">
    <source>
        <dbReference type="ARBA" id="ARBA00023204"/>
    </source>
</evidence>
<keyword evidence="3" id="KW-0677">Repeat</keyword>
<keyword evidence="5" id="KW-0863">Zinc-finger</keyword>
<dbReference type="PROSITE" id="PS51805">
    <property type="entry name" value="EPHD"/>
    <property type="match status" value="1"/>
</dbReference>
<protein>
    <submittedName>
        <fullName evidence="12">Uncharacterized protein</fullName>
    </submittedName>
</protein>
<feature type="compositionally biased region" description="Basic and acidic residues" evidence="9">
    <location>
        <begin position="149"/>
        <end position="159"/>
    </location>
</feature>
<dbReference type="PANTHER" id="PTHR13763">
    <property type="entry name" value="BREAST CANCER TYPE 1 SUSCEPTIBILITY PROTEIN BRCA1"/>
    <property type="match status" value="1"/>
</dbReference>
<evidence type="ECO:0000313" key="13">
    <source>
        <dbReference type="Proteomes" id="UP001187192"/>
    </source>
</evidence>
<evidence type="ECO:0000259" key="10">
    <source>
        <dbReference type="PROSITE" id="PS50172"/>
    </source>
</evidence>
<feature type="compositionally biased region" description="Polar residues" evidence="9">
    <location>
        <begin position="442"/>
        <end position="451"/>
    </location>
</feature>
<evidence type="ECO:0000256" key="8">
    <source>
        <dbReference type="ARBA" id="ARBA00023242"/>
    </source>
</evidence>
<dbReference type="InterPro" id="IPR031099">
    <property type="entry name" value="BRCA1-associated"/>
</dbReference>
<dbReference type="InterPro" id="IPR013083">
    <property type="entry name" value="Znf_RING/FYVE/PHD"/>
</dbReference>
<feature type="domain" description="BRCT" evidence="10">
    <location>
        <begin position="771"/>
        <end position="850"/>
    </location>
</feature>
<dbReference type="PROSITE" id="PS50172">
    <property type="entry name" value="BRCT"/>
    <property type="match status" value="2"/>
</dbReference>
<feature type="domain" description="BRCT" evidence="10">
    <location>
        <begin position="871"/>
        <end position="987"/>
    </location>
</feature>
<dbReference type="GO" id="GO:0008270">
    <property type="term" value="F:zinc ion binding"/>
    <property type="evidence" value="ECO:0007669"/>
    <property type="project" value="UniProtKB-KW"/>
</dbReference>
<feature type="compositionally biased region" description="Basic and acidic residues" evidence="9">
    <location>
        <begin position="454"/>
        <end position="473"/>
    </location>
</feature>
<feature type="region of interest" description="Disordered" evidence="9">
    <location>
        <begin position="418"/>
        <end position="473"/>
    </location>
</feature>
<accession>A0AA88AK38</accession>
<evidence type="ECO:0000259" key="11">
    <source>
        <dbReference type="PROSITE" id="PS51805"/>
    </source>
</evidence>
<keyword evidence="6" id="KW-0862">Zinc</keyword>
<dbReference type="Gene3D" id="3.40.50.10190">
    <property type="entry name" value="BRCT domain"/>
    <property type="match status" value="2"/>
</dbReference>
<evidence type="ECO:0000256" key="3">
    <source>
        <dbReference type="ARBA" id="ARBA00022737"/>
    </source>
</evidence>
<dbReference type="InterPro" id="IPR001357">
    <property type="entry name" value="BRCT_dom"/>
</dbReference>
<feature type="domain" description="PHD-type" evidence="11">
    <location>
        <begin position="592"/>
        <end position="712"/>
    </location>
</feature>
<proteinExistence type="predicted"/>
<dbReference type="Gene3D" id="3.30.40.10">
    <property type="entry name" value="Zinc/RING finger domain, C3HC4 (zinc finger)"/>
    <property type="match status" value="1"/>
</dbReference>
<evidence type="ECO:0000256" key="2">
    <source>
        <dbReference type="ARBA" id="ARBA00022723"/>
    </source>
</evidence>
<name>A0AA88AK38_FICCA</name>
<dbReference type="AlphaFoldDB" id="A0AA88AK38"/>
<feature type="region of interest" description="Disordered" evidence="9">
    <location>
        <begin position="381"/>
        <end position="404"/>
    </location>
</feature>
<dbReference type="InterPro" id="IPR036420">
    <property type="entry name" value="BRCT_dom_sf"/>
</dbReference>
<dbReference type="SUPFAM" id="SSF52113">
    <property type="entry name" value="BRCT domain"/>
    <property type="match status" value="2"/>
</dbReference>
<dbReference type="GO" id="GO:0004842">
    <property type="term" value="F:ubiquitin-protein transferase activity"/>
    <property type="evidence" value="ECO:0007669"/>
    <property type="project" value="TreeGrafter"/>
</dbReference>
<dbReference type="FunFam" id="3.40.50.10190:FF:000006">
    <property type="entry name" value="Breast cancer type 1 susceptibility protein homolog"/>
    <property type="match status" value="1"/>
</dbReference>
<dbReference type="Proteomes" id="UP001187192">
    <property type="component" value="Unassembled WGS sequence"/>
</dbReference>
<dbReference type="Pfam" id="PF13771">
    <property type="entry name" value="zf-HC5HC2H"/>
    <property type="match status" value="1"/>
</dbReference>
<evidence type="ECO:0000256" key="4">
    <source>
        <dbReference type="ARBA" id="ARBA00022763"/>
    </source>
</evidence>
<dbReference type="GO" id="GO:0005634">
    <property type="term" value="C:nucleus"/>
    <property type="evidence" value="ECO:0007669"/>
    <property type="project" value="UniProtKB-SubCell"/>
</dbReference>
<reference evidence="12" key="1">
    <citation type="submission" date="2023-07" db="EMBL/GenBank/DDBJ databases">
        <title>draft genome sequence of fig (Ficus carica).</title>
        <authorList>
            <person name="Takahashi T."/>
            <person name="Nishimura K."/>
        </authorList>
    </citation>
    <scope>NUCLEOTIDE SEQUENCE</scope>
</reference>
<dbReference type="GO" id="GO:0000724">
    <property type="term" value="P:double-strand break repair via homologous recombination"/>
    <property type="evidence" value="ECO:0007669"/>
    <property type="project" value="TreeGrafter"/>
</dbReference>
<dbReference type="EMBL" id="BTGU01000052">
    <property type="protein sequence ID" value="GMN54572.1"/>
    <property type="molecule type" value="Genomic_DNA"/>
</dbReference>
<evidence type="ECO:0000313" key="12">
    <source>
        <dbReference type="EMBL" id="GMN54572.1"/>
    </source>
</evidence>
<feature type="region of interest" description="Disordered" evidence="9">
    <location>
        <begin position="492"/>
        <end position="538"/>
    </location>
</feature>
<dbReference type="GO" id="GO:0045944">
    <property type="term" value="P:positive regulation of transcription by RNA polymerase II"/>
    <property type="evidence" value="ECO:0007669"/>
    <property type="project" value="TreeGrafter"/>
</dbReference>
<keyword evidence="7" id="KW-0234">DNA repair</keyword>
<keyword evidence="13" id="KW-1185">Reference proteome</keyword>
<dbReference type="InterPro" id="IPR034732">
    <property type="entry name" value="EPHD"/>
</dbReference>
<keyword evidence="8" id="KW-0539">Nucleus</keyword>
<keyword evidence="2" id="KW-0479">Metal-binding</keyword>
<sequence length="987" mass="109086">MPATTGIGHGAAREYDHGDGEYETAGSLEISFQRRQDLIGFIAIPTSRSRFKFDGEIHLRYSCIVKSMKSGSNCPVCKVPYRRREVCPAPHMDNLVSIYKSMEISSGMNIFITQNAPSTKLSDVKGQVEDCNIHDRGNSGQIFVEKQDSFKEQGTREKSNSNLGSSFSFHEKPSFPGKKRVQVPQSQSEGDLGATVDKLSKKSSKTPKKQPVTDEKGGPNLSPFFWLRDEENVENLSQETSTNPFIDMPLPDAPTFSDIMDSDDENSTRLTPEGKELGKSSNGADMFDSEMFEWTQRPCSPELCSGSLKTQVADTNEFDVAPEDLKEISQGKIVGKAVDQTGVKTLKKRGRKAKEKVGITCSSKSANLVLGTNVDSNEKSQGVFKTHKRSKKVHTPCGGAESSDDGIIDMITELPAPLGKKKRCNNGFTSKDGKSHNGIYVQDQTPQPVSSKKQRSDSMQKDSEEVSKRENQTKKDAIAQLSALLVPLVNKENVSDSTENRSTRSRKSKSSNGGLRSQGKSKSHCSADSKDEIPNDIQAGSVNNIHVKEAQTMGNIQRNLGVGSLADPSTVKKSPSLANDMVLWRCESTSSKIQCAFCLSSEDTEASGEMIHYHKGKPVAADYSGESKIIHSHKNCTEWAPNVYFEEDIAMNLEAELTRSRRIKCSCCGLKGAALGCYHKSCRKSFHVPCAKLMPQCRWDTDNFVMLCPLHSSSKLPSERSESRARKRKCNSEKPSFVQEIKFAVRNDPGTAPRWCSGGSSKKLVICCSALTNSERKIVFEFEKISGVTVSKNWESNVTHIIASTDESGACRRTLKVLMGILDGKWILSVKWIQACMNAMKLVDEESFEIPVDTHRIRDGPRLGRLRVQNKQPKLFIGFKFYLMGEFLPSYKGYLQYLIMAAGGTILHRKPVAAYEKELPSGSSTCETFVIYSLELPDQSDPTKRNEIFNHRRSDAEALARSSGAKVVSNLWVLNSIAACNLQSLAE</sequence>
<keyword evidence="4" id="KW-0227">DNA damage</keyword>
<evidence type="ECO:0000256" key="6">
    <source>
        <dbReference type="ARBA" id="ARBA00022833"/>
    </source>
</evidence>
<feature type="region of interest" description="Disordered" evidence="9">
    <location>
        <begin position="149"/>
        <end position="224"/>
    </location>
</feature>